<comment type="caution">
    <text evidence="2">The sequence shown here is derived from an EMBL/GenBank/DDBJ whole genome shotgun (WGS) entry which is preliminary data.</text>
</comment>
<protein>
    <recommendedName>
        <fullName evidence="1">Phosphodiester glycosidase domain-containing protein</fullName>
    </recommendedName>
</protein>
<dbReference type="InterPro" id="IPR018711">
    <property type="entry name" value="NAGPA"/>
</dbReference>
<dbReference type="AlphaFoldDB" id="A0A645CUD6"/>
<dbReference type="EMBL" id="VSSQ01029967">
    <property type="protein sequence ID" value="MPM80312.1"/>
    <property type="molecule type" value="Genomic_DNA"/>
</dbReference>
<proteinExistence type="predicted"/>
<name>A0A645CUD6_9ZZZZ</name>
<sequence>MSYPHGGLFTSFNYYFTENLKAWYAHYDDRPLPWDDFSLDYLAVRHEDLLLESVPLYQKALLGYSQNGELFACEGDWDSLSLTTGRTQTCLHFDRQGKDAGSDATIYFPNDPDTLVGAGKICATIIHDYVWAVCEGPVKVPPFGVVVASAARLFEKESSVTWSVHWKSLPVPKETVVWLAGGFNALILDGENQVATDMDTTNRLRKEGWYTKASQLTQETQLTPEGLQPRSAIGGTSDDIFILSIAGRFPESEGATFSHVASLAQSIMSMHQAGTIEFLVNLDGGASSVLGLAKDGEKPCLLTQPSPSLSNSAGQPRRVPALLTLQFKEDIQQ</sequence>
<reference evidence="2" key="1">
    <citation type="submission" date="2019-08" db="EMBL/GenBank/DDBJ databases">
        <authorList>
            <person name="Kucharzyk K."/>
            <person name="Murdoch R.W."/>
            <person name="Higgins S."/>
            <person name="Loffler F."/>
        </authorList>
    </citation>
    <scope>NUCLEOTIDE SEQUENCE</scope>
</reference>
<organism evidence="2">
    <name type="scientific">bioreactor metagenome</name>
    <dbReference type="NCBI Taxonomy" id="1076179"/>
    <lineage>
        <taxon>unclassified sequences</taxon>
        <taxon>metagenomes</taxon>
        <taxon>ecological metagenomes</taxon>
    </lineage>
</organism>
<gene>
    <name evidence="2" type="ORF">SDC9_127359</name>
</gene>
<evidence type="ECO:0000313" key="2">
    <source>
        <dbReference type="EMBL" id="MPM80312.1"/>
    </source>
</evidence>
<evidence type="ECO:0000259" key="1">
    <source>
        <dbReference type="Pfam" id="PF09992"/>
    </source>
</evidence>
<accession>A0A645CUD6</accession>
<feature type="domain" description="Phosphodiester glycosidase" evidence="1">
    <location>
        <begin position="181"/>
        <end position="295"/>
    </location>
</feature>
<dbReference type="Pfam" id="PF09992">
    <property type="entry name" value="NAGPA"/>
    <property type="match status" value="1"/>
</dbReference>